<dbReference type="InterPro" id="IPR036865">
    <property type="entry name" value="CRAL-TRIO_dom_sf"/>
</dbReference>
<dbReference type="InterPro" id="IPR001251">
    <property type="entry name" value="CRAL-TRIO_dom"/>
</dbReference>
<dbReference type="InterPro" id="IPR036273">
    <property type="entry name" value="CRAL/TRIO_N_dom_sf"/>
</dbReference>
<evidence type="ECO:0000313" key="5">
    <source>
        <dbReference type="Proteomes" id="UP000266841"/>
    </source>
</evidence>
<dbReference type="InterPro" id="IPR051026">
    <property type="entry name" value="PI/PC_transfer"/>
</dbReference>
<dbReference type="OMA" id="TWFHALY"/>
<dbReference type="SUPFAM" id="SSF46938">
    <property type="entry name" value="CRAL/TRIO N-terminal domain"/>
    <property type="match status" value="1"/>
</dbReference>
<feature type="domain" description="CRAL-TRIO" evidence="3">
    <location>
        <begin position="173"/>
        <end position="344"/>
    </location>
</feature>
<dbReference type="CDD" id="cd00170">
    <property type="entry name" value="SEC14"/>
    <property type="match status" value="1"/>
</dbReference>
<dbReference type="eggNOG" id="KOG1471">
    <property type="taxonomic scope" value="Eukaryota"/>
</dbReference>
<feature type="chain" id="PRO_5003841217" description="CRAL-TRIO domain-containing protein" evidence="2">
    <location>
        <begin position="32"/>
        <end position="393"/>
    </location>
</feature>
<dbReference type="PANTHER" id="PTHR45657">
    <property type="entry name" value="CRAL-TRIO DOMAIN-CONTAINING PROTEIN YKL091C-RELATED"/>
    <property type="match status" value="1"/>
</dbReference>
<dbReference type="Pfam" id="PF00650">
    <property type="entry name" value="CRAL_TRIO"/>
    <property type="match status" value="1"/>
</dbReference>
<evidence type="ECO:0000256" key="2">
    <source>
        <dbReference type="SAM" id="SignalP"/>
    </source>
</evidence>
<dbReference type="EMBL" id="AGNL01014117">
    <property type="protein sequence ID" value="EJK66863.1"/>
    <property type="molecule type" value="Genomic_DNA"/>
</dbReference>
<name>K0SKN8_THAOC</name>
<evidence type="ECO:0000256" key="1">
    <source>
        <dbReference type="SAM" id="MobiDB-lite"/>
    </source>
</evidence>
<dbReference type="AlphaFoldDB" id="K0SKN8"/>
<reference evidence="4 5" key="1">
    <citation type="journal article" date="2012" name="Genome Biol.">
        <title>Genome and low-iron response of an oceanic diatom adapted to chronic iron limitation.</title>
        <authorList>
            <person name="Lommer M."/>
            <person name="Specht M."/>
            <person name="Roy A.S."/>
            <person name="Kraemer L."/>
            <person name="Andreson R."/>
            <person name="Gutowska M.A."/>
            <person name="Wolf J."/>
            <person name="Bergner S.V."/>
            <person name="Schilhabel M.B."/>
            <person name="Klostermeier U.C."/>
            <person name="Beiko R.G."/>
            <person name="Rosenstiel P."/>
            <person name="Hippler M."/>
            <person name="Laroche J."/>
        </authorList>
    </citation>
    <scope>NUCLEOTIDE SEQUENCE [LARGE SCALE GENOMIC DNA]</scope>
    <source>
        <strain evidence="4 5">CCMP1005</strain>
    </source>
</reference>
<evidence type="ECO:0000313" key="4">
    <source>
        <dbReference type="EMBL" id="EJK66863.1"/>
    </source>
</evidence>
<dbReference type="Proteomes" id="UP000266841">
    <property type="component" value="Unassembled WGS sequence"/>
</dbReference>
<dbReference type="Gene3D" id="3.40.525.10">
    <property type="entry name" value="CRAL-TRIO lipid binding domain"/>
    <property type="match status" value="1"/>
</dbReference>
<dbReference type="SMART" id="SM00516">
    <property type="entry name" value="SEC14"/>
    <property type="match status" value="1"/>
</dbReference>
<organism evidence="4 5">
    <name type="scientific">Thalassiosira oceanica</name>
    <name type="common">Marine diatom</name>
    <dbReference type="NCBI Taxonomy" id="159749"/>
    <lineage>
        <taxon>Eukaryota</taxon>
        <taxon>Sar</taxon>
        <taxon>Stramenopiles</taxon>
        <taxon>Ochrophyta</taxon>
        <taxon>Bacillariophyta</taxon>
        <taxon>Coscinodiscophyceae</taxon>
        <taxon>Thalassiosirophycidae</taxon>
        <taxon>Thalassiosirales</taxon>
        <taxon>Thalassiosiraceae</taxon>
        <taxon>Thalassiosira</taxon>
    </lineage>
</organism>
<sequence>MTLNGVRSNHRLVVASALVALLLIVSRKSHAPRSHVAAAAAANVLRRRRSHHRGAIRIHDTCTMIRGGQSGDNPLELDGAAPIEPTPNADDGIDYESSISMDIAADAAEPPRNLTFSATKPFDGSVEDPDGIPTRFMQMKKDNREEAKESFEAHLEWRKEHGIDNILSQPHPRFDVCKALVPAYFAGRDQSNNVVFVQRPAAIDFKMMNDNNSSIEELLRHYMYTMEYCWNILEPGPPEGVMTSVVDMKGMRFRMMKNQEYIGFGKKFVSMMSNNYPGRSYKTLIINAPTWFHALYKIFKPLLRESTRQKIAILKAGEDQDTALKLCLGDALPNELVSKTDEPTQKKPGERYFFPVSKSDDCEPGPNSLVEYEMRKFCINQLVAHNETIEAVQ</sequence>
<dbReference type="OrthoDB" id="1434354at2759"/>
<dbReference type="SUPFAM" id="SSF52087">
    <property type="entry name" value="CRAL/TRIO domain"/>
    <property type="match status" value="1"/>
</dbReference>
<feature type="region of interest" description="Disordered" evidence="1">
    <location>
        <begin position="64"/>
        <end position="90"/>
    </location>
</feature>
<protein>
    <recommendedName>
        <fullName evidence="3">CRAL-TRIO domain-containing protein</fullName>
    </recommendedName>
</protein>
<comment type="caution">
    <text evidence="4">The sequence shown here is derived from an EMBL/GenBank/DDBJ whole genome shotgun (WGS) entry which is preliminary data.</text>
</comment>
<evidence type="ECO:0000259" key="3">
    <source>
        <dbReference type="PROSITE" id="PS50191"/>
    </source>
</evidence>
<proteinExistence type="predicted"/>
<keyword evidence="5" id="KW-1185">Reference proteome</keyword>
<dbReference type="PANTHER" id="PTHR45657:SF1">
    <property type="entry name" value="CRAL-TRIO DOMAIN-CONTAINING PROTEIN YKL091C-RELATED"/>
    <property type="match status" value="1"/>
</dbReference>
<dbReference type="PROSITE" id="PS50191">
    <property type="entry name" value="CRAL_TRIO"/>
    <property type="match status" value="1"/>
</dbReference>
<accession>K0SKN8</accession>
<keyword evidence="2" id="KW-0732">Signal</keyword>
<feature type="signal peptide" evidence="2">
    <location>
        <begin position="1"/>
        <end position="31"/>
    </location>
</feature>
<gene>
    <name evidence="4" type="ORF">THAOC_12170</name>
</gene>